<sequence length="356" mass="42010">MILKRKITPYIYIFFFTILFIFSACKNTKNTGNNKKSASIQSHQQELQSLLDSQTFNGKQKYSLIKQIADTLRDEKDYQGLILFLTDWVDNNPDDMYNSYWLLMTADAYLAQGAEPVAEYYFDRILQQCPDLLIKGNSAHFICLQKLIQISKTPSHRIKYFNELISRFPQNVNTTELYLRLALEYQNDSQWSQALKTYSLFLEQPDATTIQIAGEPDAYKNARHLVDFNNSSKDWTFESLSALEEAVKKAIRNYDWRALDRYKAKVNFFSMSWKQDENDANSQEEFSMYSWMRGKRIRYNDALDEASNPNEAYLRTWGWNSYVPVWYLYFRKVDFPLDPDIHGNWEWAGIYLGNKL</sequence>
<dbReference type="Gene3D" id="1.25.40.10">
    <property type="entry name" value="Tetratricopeptide repeat domain"/>
    <property type="match status" value="1"/>
</dbReference>
<reference evidence="2 3" key="1">
    <citation type="submission" date="2016-10" db="EMBL/GenBank/DDBJ databases">
        <authorList>
            <person name="de Groot N.N."/>
        </authorList>
    </citation>
    <scope>NUCLEOTIDE SEQUENCE [LARGE SCALE GENOMIC DNA]</scope>
    <source>
        <strain evidence="2 3">B25</strain>
    </source>
</reference>
<proteinExistence type="predicted"/>
<evidence type="ECO:0008006" key="4">
    <source>
        <dbReference type="Google" id="ProtNLM"/>
    </source>
</evidence>
<dbReference type="InterPro" id="IPR011990">
    <property type="entry name" value="TPR-like_helical_dom_sf"/>
</dbReference>
<keyword evidence="1" id="KW-0472">Membrane</keyword>
<dbReference type="RefSeq" id="WP_074642509.1">
    <property type="nucleotide sequence ID" value="NZ_AP025286.1"/>
</dbReference>
<gene>
    <name evidence="2" type="ORF">SAMN04487977_103266</name>
</gene>
<keyword evidence="1" id="KW-1133">Transmembrane helix</keyword>
<organism evidence="2 3">
    <name type="scientific">Treponema bryantii</name>
    <dbReference type="NCBI Taxonomy" id="163"/>
    <lineage>
        <taxon>Bacteria</taxon>
        <taxon>Pseudomonadati</taxon>
        <taxon>Spirochaetota</taxon>
        <taxon>Spirochaetia</taxon>
        <taxon>Spirochaetales</taxon>
        <taxon>Treponemataceae</taxon>
        <taxon>Treponema</taxon>
    </lineage>
</organism>
<dbReference type="EMBL" id="FOFU01000003">
    <property type="protein sequence ID" value="SEQ28704.1"/>
    <property type="molecule type" value="Genomic_DNA"/>
</dbReference>
<dbReference type="OrthoDB" id="350162at2"/>
<dbReference type="AlphaFoldDB" id="A0A1H9ESP1"/>
<evidence type="ECO:0000313" key="2">
    <source>
        <dbReference type="EMBL" id="SEQ28704.1"/>
    </source>
</evidence>
<dbReference type="PROSITE" id="PS51257">
    <property type="entry name" value="PROKAR_LIPOPROTEIN"/>
    <property type="match status" value="1"/>
</dbReference>
<evidence type="ECO:0000313" key="3">
    <source>
        <dbReference type="Proteomes" id="UP000182360"/>
    </source>
</evidence>
<keyword evidence="3" id="KW-1185">Reference proteome</keyword>
<protein>
    <recommendedName>
        <fullName evidence="4">Tetratricopeptide repeat-containing protein</fullName>
    </recommendedName>
</protein>
<dbReference type="STRING" id="163.SAMN04487775_105208"/>
<evidence type="ECO:0000256" key="1">
    <source>
        <dbReference type="SAM" id="Phobius"/>
    </source>
</evidence>
<accession>A0A1H9ESP1</accession>
<feature type="transmembrane region" description="Helical" evidence="1">
    <location>
        <begin position="7"/>
        <end position="24"/>
    </location>
</feature>
<dbReference type="eggNOG" id="COG0457">
    <property type="taxonomic scope" value="Bacteria"/>
</dbReference>
<dbReference type="SUPFAM" id="SSF48452">
    <property type="entry name" value="TPR-like"/>
    <property type="match status" value="1"/>
</dbReference>
<dbReference type="Proteomes" id="UP000182360">
    <property type="component" value="Unassembled WGS sequence"/>
</dbReference>
<name>A0A1H9ESP1_9SPIR</name>
<keyword evidence="1" id="KW-0812">Transmembrane</keyword>